<feature type="region of interest" description="Disordered" evidence="1">
    <location>
        <begin position="1"/>
        <end position="63"/>
    </location>
</feature>
<evidence type="ECO:0000313" key="2">
    <source>
        <dbReference type="EMBL" id="MFC0622794.1"/>
    </source>
</evidence>
<sequence length="131" mass="14021">MTIAPDTTAPGPAEPEATPRRGRKPSPYTAAFDLVRDAVKAAHDDHGQRDHPLHGGQIPAKGRTHWAHQAQRWSDANAARHDADRMGWDGLLVHDLYTALGTSDPAEQTAGLAELAATAIHAIAALETTNR</sequence>
<feature type="compositionally biased region" description="Basic and acidic residues" evidence="1">
    <location>
        <begin position="34"/>
        <end position="53"/>
    </location>
</feature>
<evidence type="ECO:0000256" key="1">
    <source>
        <dbReference type="SAM" id="MobiDB-lite"/>
    </source>
</evidence>
<organism evidence="2 3">
    <name type="scientific">Kribbella deserti</name>
    <dbReference type="NCBI Taxonomy" id="1926257"/>
    <lineage>
        <taxon>Bacteria</taxon>
        <taxon>Bacillati</taxon>
        <taxon>Actinomycetota</taxon>
        <taxon>Actinomycetes</taxon>
        <taxon>Propionibacteriales</taxon>
        <taxon>Kribbellaceae</taxon>
        <taxon>Kribbella</taxon>
    </lineage>
</organism>
<feature type="compositionally biased region" description="Low complexity" evidence="1">
    <location>
        <begin position="1"/>
        <end position="16"/>
    </location>
</feature>
<protein>
    <recommendedName>
        <fullName evidence="4">dATP/dGTP diphosphohydrolase N-terminal domain-containing protein</fullName>
    </recommendedName>
</protein>
<name>A0ABV6QDT3_9ACTN</name>
<proteinExistence type="predicted"/>
<keyword evidence="3" id="KW-1185">Reference proteome</keyword>
<dbReference type="Proteomes" id="UP001589890">
    <property type="component" value="Unassembled WGS sequence"/>
</dbReference>
<reference evidence="2 3" key="1">
    <citation type="submission" date="2024-09" db="EMBL/GenBank/DDBJ databases">
        <authorList>
            <person name="Sun Q."/>
            <person name="Mori K."/>
        </authorList>
    </citation>
    <scope>NUCLEOTIDE SEQUENCE [LARGE SCALE GENOMIC DNA]</scope>
    <source>
        <strain evidence="2 3">CGMCC 1.15906</strain>
    </source>
</reference>
<dbReference type="RefSeq" id="WP_380043471.1">
    <property type="nucleotide sequence ID" value="NZ_JBHLTC010000001.1"/>
</dbReference>
<comment type="caution">
    <text evidence="2">The sequence shown here is derived from an EMBL/GenBank/DDBJ whole genome shotgun (WGS) entry which is preliminary data.</text>
</comment>
<evidence type="ECO:0008006" key="4">
    <source>
        <dbReference type="Google" id="ProtNLM"/>
    </source>
</evidence>
<gene>
    <name evidence="2" type="ORF">ACFFGN_01900</name>
</gene>
<accession>A0ABV6QDT3</accession>
<dbReference type="EMBL" id="JBHLTC010000001">
    <property type="protein sequence ID" value="MFC0622794.1"/>
    <property type="molecule type" value="Genomic_DNA"/>
</dbReference>
<evidence type="ECO:0000313" key="3">
    <source>
        <dbReference type="Proteomes" id="UP001589890"/>
    </source>
</evidence>